<sequence>MEMMKAILFGVILSLTVGPIAILVLNNGMHHGYMAAVRSAAGAALADYCYALVSFVTSSLLINNLDQYHYQIILLSSWVLIFMGFYMMFNAMKNTKLLARVQRPAKKLGFRSAFYLTLANPIAIIALSAFIGHSTEHVDLLFAMQLAGAVFVGSLIIQCLLALSGFALKDDDSITFPFYLQLLGGLLICLFGVNNFIELAG</sequence>
<dbReference type="HOGENOM" id="CLU_1388009_0_0_6"/>
<dbReference type="KEGG" id="pgb:H744_2c2433"/>
<evidence type="ECO:0000256" key="2">
    <source>
        <dbReference type="ARBA" id="ARBA00022475"/>
    </source>
</evidence>
<evidence type="ECO:0000313" key="8">
    <source>
        <dbReference type="Proteomes" id="UP000032303"/>
    </source>
</evidence>
<reference evidence="7 8" key="1">
    <citation type="submission" date="2013-05" db="EMBL/GenBank/DDBJ databases">
        <title>Complete genome sequence of the lipase-producing bacterium Photobacterium gaetbulicola Gung47.</title>
        <authorList>
            <person name="Kim Y.-O."/>
        </authorList>
    </citation>
    <scope>NUCLEOTIDE SEQUENCE [LARGE SCALE GENOMIC DNA]</scope>
    <source>
        <strain evidence="7 8">Gung47</strain>
    </source>
</reference>
<dbReference type="GO" id="GO:0005886">
    <property type="term" value="C:plasma membrane"/>
    <property type="evidence" value="ECO:0007669"/>
    <property type="project" value="UniProtKB-SubCell"/>
</dbReference>
<dbReference type="GO" id="GO:0015171">
    <property type="term" value="F:amino acid transmembrane transporter activity"/>
    <property type="evidence" value="ECO:0007669"/>
    <property type="project" value="TreeGrafter"/>
</dbReference>
<evidence type="ECO:0000256" key="5">
    <source>
        <dbReference type="ARBA" id="ARBA00023136"/>
    </source>
</evidence>
<feature type="transmembrane region" description="Helical" evidence="6">
    <location>
        <begin position="178"/>
        <end position="197"/>
    </location>
</feature>
<keyword evidence="8" id="KW-1185">Reference proteome</keyword>
<feature type="transmembrane region" description="Helical" evidence="6">
    <location>
        <begin position="143"/>
        <end position="166"/>
    </location>
</feature>
<dbReference type="Proteomes" id="UP000032303">
    <property type="component" value="Chromosome 2"/>
</dbReference>
<proteinExistence type="predicted"/>
<feature type="transmembrane region" description="Helical" evidence="6">
    <location>
        <begin position="68"/>
        <end position="92"/>
    </location>
</feature>
<keyword evidence="4 6" id="KW-1133">Transmembrane helix</keyword>
<dbReference type="PATRIC" id="fig|658445.3.peg.4442"/>
<dbReference type="EMBL" id="CP005974">
    <property type="protein sequence ID" value="AJR09094.1"/>
    <property type="molecule type" value="Genomic_DNA"/>
</dbReference>
<evidence type="ECO:0000256" key="4">
    <source>
        <dbReference type="ARBA" id="ARBA00022989"/>
    </source>
</evidence>
<dbReference type="PANTHER" id="PTHR30086">
    <property type="entry name" value="ARGININE EXPORTER PROTEIN ARGO"/>
    <property type="match status" value="1"/>
</dbReference>
<feature type="transmembrane region" description="Helical" evidence="6">
    <location>
        <begin position="6"/>
        <end position="25"/>
    </location>
</feature>
<accession>A0A0C5WVJ7</accession>
<protein>
    <submittedName>
        <fullName evidence="7">Putative lysine exporter protein LysE/YggA</fullName>
    </submittedName>
</protein>
<evidence type="ECO:0000256" key="3">
    <source>
        <dbReference type="ARBA" id="ARBA00022692"/>
    </source>
</evidence>
<evidence type="ECO:0000256" key="1">
    <source>
        <dbReference type="ARBA" id="ARBA00004651"/>
    </source>
</evidence>
<evidence type="ECO:0000256" key="6">
    <source>
        <dbReference type="SAM" id="Phobius"/>
    </source>
</evidence>
<dbReference type="PANTHER" id="PTHR30086:SF20">
    <property type="entry name" value="ARGININE EXPORTER PROTEIN ARGO-RELATED"/>
    <property type="match status" value="1"/>
</dbReference>
<feature type="transmembrane region" description="Helical" evidence="6">
    <location>
        <begin position="113"/>
        <end position="131"/>
    </location>
</feature>
<dbReference type="InterPro" id="IPR001123">
    <property type="entry name" value="LeuE-type"/>
</dbReference>
<keyword evidence="3 6" id="KW-0812">Transmembrane</keyword>
<dbReference type="AlphaFoldDB" id="A0A0C5WVJ7"/>
<feature type="transmembrane region" description="Helical" evidence="6">
    <location>
        <begin position="37"/>
        <end position="62"/>
    </location>
</feature>
<evidence type="ECO:0000313" key="7">
    <source>
        <dbReference type="EMBL" id="AJR09094.1"/>
    </source>
</evidence>
<keyword evidence="2" id="KW-1003">Cell membrane</keyword>
<gene>
    <name evidence="7" type="ORF">H744_2c2433</name>
</gene>
<dbReference type="OrthoDB" id="5813533at2"/>
<name>A0A0C5WVJ7_9GAMM</name>
<comment type="subcellular location">
    <subcellularLocation>
        <location evidence="1">Cell membrane</location>
        <topology evidence="1">Multi-pass membrane protein</topology>
    </subcellularLocation>
</comment>
<dbReference type="Pfam" id="PF01810">
    <property type="entry name" value="LysE"/>
    <property type="match status" value="1"/>
</dbReference>
<organism evidence="7 8">
    <name type="scientific">Photobacterium gaetbulicola Gung47</name>
    <dbReference type="NCBI Taxonomy" id="658445"/>
    <lineage>
        <taxon>Bacteria</taxon>
        <taxon>Pseudomonadati</taxon>
        <taxon>Pseudomonadota</taxon>
        <taxon>Gammaproteobacteria</taxon>
        <taxon>Vibrionales</taxon>
        <taxon>Vibrionaceae</taxon>
        <taxon>Photobacterium</taxon>
    </lineage>
</organism>
<keyword evidence="5 6" id="KW-0472">Membrane</keyword>